<accession>A0A1Q9ER80</accession>
<protein>
    <submittedName>
        <fullName evidence="2">Uncharacterized protein</fullName>
    </submittedName>
</protein>
<organism evidence="2 3">
    <name type="scientific">Symbiodinium microadriaticum</name>
    <name type="common">Dinoflagellate</name>
    <name type="synonym">Zooxanthella microadriatica</name>
    <dbReference type="NCBI Taxonomy" id="2951"/>
    <lineage>
        <taxon>Eukaryota</taxon>
        <taxon>Sar</taxon>
        <taxon>Alveolata</taxon>
        <taxon>Dinophyceae</taxon>
        <taxon>Suessiales</taxon>
        <taxon>Symbiodiniaceae</taxon>
        <taxon>Symbiodinium</taxon>
    </lineage>
</organism>
<dbReference type="OrthoDB" id="411918at2759"/>
<evidence type="ECO:0000313" key="3">
    <source>
        <dbReference type="Proteomes" id="UP000186817"/>
    </source>
</evidence>
<dbReference type="AlphaFoldDB" id="A0A1Q9ER80"/>
<dbReference type="Proteomes" id="UP000186817">
    <property type="component" value="Unassembled WGS sequence"/>
</dbReference>
<sequence>MVGLLGSSSAQLGSQNPLWFFVPKEMAPGSSIDSWTNDMQGDRGQLIFSGAGYANTIEILLDAELHASFCRRGRRRLREIQSASRAILKFDRTRGVLRVTGSDSAIADVQRQLDCLGGPRKEVCNAVWSELMRTRMSEDATSSAVQRIQQLSDCRVHIERSTKEVRLFGPKPAVATASQLLEDLRQMCTEQVVDVADAQSLPQEAIAHLAGIYNVSISITEDQVVIAGFEFAVSKAFKAFLSYALNTQQDLNGAEPDEEVAANIAAALAKLQLPQDEGCSGVSTSGSLKAPLEDSDGSTEGGEERRPSGSQGQTSAHQSAPAASQPANPSHECCPTCGTTNFCVGCGAPNEHFQLYQMKLVQSQMSMMPGNVGQMMMPVFPGQNGFVPVCMQPIIGSFEGCDNSQPTGVYLMPAQMVQGIQPGLFPSLIEAVMSWPITTNLMKQKCDREHDREYDGLRWLQDSLFDVGAPCITTVRGEMCGLVGASLREWIPSQI</sequence>
<evidence type="ECO:0000256" key="1">
    <source>
        <dbReference type="SAM" id="MobiDB-lite"/>
    </source>
</evidence>
<feature type="compositionally biased region" description="Low complexity" evidence="1">
    <location>
        <begin position="315"/>
        <end position="330"/>
    </location>
</feature>
<evidence type="ECO:0000313" key="2">
    <source>
        <dbReference type="EMBL" id="OLQ09898.1"/>
    </source>
</evidence>
<name>A0A1Q9ER80_SYMMI</name>
<keyword evidence="3" id="KW-1185">Reference proteome</keyword>
<feature type="region of interest" description="Disordered" evidence="1">
    <location>
        <begin position="278"/>
        <end position="330"/>
    </location>
</feature>
<comment type="caution">
    <text evidence="2">The sequence shown here is derived from an EMBL/GenBank/DDBJ whole genome shotgun (WGS) entry which is preliminary data.</text>
</comment>
<gene>
    <name evidence="2" type="ORF">AK812_SmicGene6459</name>
</gene>
<reference evidence="2 3" key="1">
    <citation type="submission" date="2016-02" db="EMBL/GenBank/DDBJ databases">
        <title>Genome analysis of coral dinoflagellate symbionts highlights evolutionary adaptations to a symbiotic lifestyle.</title>
        <authorList>
            <person name="Aranda M."/>
            <person name="Li Y."/>
            <person name="Liew Y.J."/>
            <person name="Baumgarten S."/>
            <person name="Simakov O."/>
            <person name="Wilson M."/>
            <person name="Piel J."/>
            <person name="Ashoor H."/>
            <person name="Bougouffa S."/>
            <person name="Bajic V.B."/>
            <person name="Ryu T."/>
            <person name="Ravasi T."/>
            <person name="Bayer T."/>
            <person name="Micklem G."/>
            <person name="Kim H."/>
            <person name="Bhak J."/>
            <person name="Lajeunesse T.C."/>
            <person name="Voolstra C.R."/>
        </authorList>
    </citation>
    <scope>NUCLEOTIDE SEQUENCE [LARGE SCALE GENOMIC DNA]</scope>
    <source>
        <strain evidence="2 3">CCMP2467</strain>
    </source>
</reference>
<proteinExistence type="predicted"/>
<dbReference type="EMBL" id="LSRX01000088">
    <property type="protein sequence ID" value="OLQ09898.1"/>
    <property type="molecule type" value="Genomic_DNA"/>
</dbReference>